<evidence type="ECO:0008006" key="3">
    <source>
        <dbReference type="Google" id="ProtNLM"/>
    </source>
</evidence>
<name>A0A2S3WS45_PSEPU</name>
<evidence type="ECO:0000313" key="1">
    <source>
        <dbReference type="EMBL" id="POG04151.1"/>
    </source>
</evidence>
<reference evidence="1 2" key="2">
    <citation type="submission" date="2018-03" db="EMBL/GenBank/DDBJ databases">
        <title>Draft genome of Pseudomonas putida strain KH-18-2.</title>
        <authorList>
            <person name="Yoshizawa S."/>
            <person name="Khan N.H."/>
            <person name="Nishimura M."/>
            <person name="Chiura H.X."/>
            <person name="Ogura Y."/>
            <person name="Hayashi T."/>
            <person name="Kogure K."/>
        </authorList>
    </citation>
    <scope>NUCLEOTIDE SEQUENCE [LARGE SCALE GENOMIC DNA]</scope>
    <source>
        <strain evidence="1 2">KH-18-2</strain>
    </source>
</reference>
<dbReference type="InterPro" id="IPR022254">
    <property type="entry name" value="DUF3775"/>
</dbReference>
<dbReference type="RefSeq" id="WP_103470164.1">
    <property type="nucleotide sequence ID" value="NZ_MING01000083.1"/>
</dbReference>
<dbReference type="AlphaFoldDB" id="A0A2S3WS45"/>
<dbReference type="Pfam" id="PF12616">
    <property type="entry name" value="DUF3775"/>
    <property type="match status" value="1"/>
</dbReference>
<comment type="caution">
    <text evidence="1">The sequence shown here is derived from an EMBL/GenBank/DDBJ whole genome shotgun (WGS) entry which is preliminary data.</text>
</comment>
<protein>
    <recommendedName>
        <fullName evidence="3">DUF3775 domain-containing protein</fullName>
    </recommendedName>
</protein>
<gene>
    <name evidence="1" type="ORF">BGP82_23135</name>
</gene>
<sequence length="125" mass="13750">MTYVLKQLSAAEIRRIGDLSRAMIEDGPSVVRIGELDLDRVFNRTPEEAALADGISALSREKKLELIALTYFGRGDASDEEPEAGIARLRRIFERDSDEEIADKIVGKSPALASYLDNALAKIEA</sequence>
<evidence type="ECO:0000313" key="2">
    <source>
        <dbReference type="Proteomes" id="UP000237378"/>
    </source>
</evidence>
<dbReference type="EMBL" id="MING01000083">
    <property type="protein sequence ID" value="POG04151.1"/>
    <property type="molecule type" value="Genomic_DNA"/>
</dbReference>
<accession>A0A2S3WS45</accession>
<organism evidence="1 2">
    <name type="scientific">Pseudomonas putida</name>
    <name type="common">Arthrobacter siderocapsulatus</name>
    <dbReference type="NCBI Taxonomy" id="303"/>
    <lineage>
        <taxon>Bacteria</taxon>
        <taxon>Pseudomonadati</taxon>
        <taxon>Pseudomonadota</taxon>
        <taxon>Gammaproteobacteria</taxon>
        <taxon>Pseudomonadales</taxon>
        <taxon>Pseudomonadaceae</taxon>
        <taxon>Pseudomonas</taxon>
    </lineage>
</organism>
<dbReference type="Proteomes" id="UP000237378">
    <property type="component" value="Unassembled WGS sequence"/>
</dbReference>
<proteinExistence type="predicted"/>
<reference evidence="1 2" key="1">
    <citation type="submission" date="2016-08" db="EMBL/GenBank/DDBJ databases">
        <authorList>
            <person name="Seilhamer J.J."/>
        </authorList>
    </citation>
    <scope>NUCLEOTIDE SEQUENCE [LARGE SCALE GENOMIC DNA]</scope>
    <source>
        <strain evidence="1 2">KH-18-2</strain>
    </source>
</reference>